<evidence type="ECO:0000313" key="1">
    <source>
        <dbReference type="EMBL" id="CUN92234.1"/>
    </source>
</evidence>
<dbReference type="Proteomes" id="UP000095787">
    <property type="component" value="Unassembled WGS sequence"/>
</dbReference>
<dbReference type="InterPro" id="IPR022025">
    <property type="entry name" value="Amidoligase_2"/>
</dbReference>
<protein>
    <submittedName>
        <fullName evidence="1">Putative amidoligase enzyme</fullName>
    </submittedName>
</protein>
<keyword evidence="1" id="KW-0436">Ligase</keyword>
<reference evidence="1 2" key="1">
    <citation type="submission" date="2015-09" db="EMBL/GenBank/DDBJ databases">
        <authorList>
            <consortium name="Pathogen Informatics"/>
        </authorList>
    </citation>
    <scope>NUCLEOTIDE SEQUENCE [LARGE SCALE GENOMIC DNA]</scope>
    <source>
        <strain evidence="1 2">2789STDY5834841</strain>
    </source>
</reference>
<dbReference type="GO" id="GO:0016874">
    <property type="term" value="F:ligase activity"/>
    <property type="evidence" value="ECO:0007669"/>
    <property type="project" value="UniProtKB-KW"/>
</dbReference>
<dbReference type="EMBL" id="CYZO01000012">
    <property type="protein sequence ID" value="CUN92234.1"/>
    <property type="molecule type" value="Genomic_DNA"/>
</dbReference>
<dbReference type="AlphaFoldDB" id="A0A174AUM3"/>
<proteinExistence type="predicted"/>
<dbReference type="PANTHER" id="PTHR36847:SF1">
    <property type="entry name" value="AMIDOLIGASE ENZYME"/>
    <property type="match status" value="1"/>
</dbReference>
<sequence length="320" mass="36904">MIGIQDQYFGTEIEMTGITRQRAAEVVAELFGTEAVYEGAYYGIWSARDREGKKWKFMSDGSIDTQRKSGGRIVSADREYSTEMVSPKLSYDEMGKLQEVVRCLRRHGGFVNESCGQHVHVDAANHTPQSLKNALTIMYAKEDILFKALKVQERREYSYCQKVRPEVLEKIRKMPNKSITMDRVRNVWYGGRDGSHNHYDSTRYYALNLHAVFSKGTLEWRCFESTLHAGKVRANITLALAISAQAINQRSTQMKKTPISENPAFTFRTFLLRLGLIGEEYKNVRKHLLANLEGDLAWRYDKSTYECLKKKQRTDDVRSR</sequence>
<name>A0A174AUM3_9FIRM</name>
<dbReference type="RefSeq" id="WP_055155833.1">
    <property type="nucleotide sequence ID" value="NZ_CYZO01000012.1"/>
</dbReference>
<evidence type="ECO:0000313" key="2">
    <source>
        <dbReference type="Proteomes" id="UP000095787"/>
    </source>
</evidence>
<dbReference type="Pfam" id="PF12224">
    <property type="entry name" value="Amidoligase_2"/>
    <property type="match status" value="1"/>
</dbReference>
<accession>A0A174AUM3</accession>
<dbReference type="PANTHER" id="PTHR36847">
    <property type="entry name" value="AMIDOLIGASE ENZYME"/>
    <property type="match status" value="1"/>
</dbReference>
<organism evidence="1 2">
    <name type="scientific">[Ruminococcus] torques</name>
    <dbReference type="NCBI Taxonomy" id="33039"/>
    <lineage>
        <taxon>Bacteria</taxon>
        <taxon>Bacillati</taxon>
        <taxon>Bacillota</taxon>
        <taxon>Clostridia</taxon>
        <taxon>Lachnospirales</taxon>
        <taxon>Lachnospiraceae</taxon>
        <taxon>Mediterraneibacter</taxon>
    </lineage>
</organism>
<gene>
    <name evidence="1" type="ORF">ERS852456_01157</name>
</gene>